<proteinExistence type="predicted"/>
<sequence length="335" mass="38510">MSTDCPILVWMLSLNREYSQEEYDACHKVVDECVHHLKIPYDPPNADSFRQIMTQMLPLLMMRHRRIPRAKWRDCLTPNGKHWIEQSPDDMPPDKFLHSMIGYHLTFETSLCGMAMTQGVQRKVINIGLGLKQIAVEPRGVSVQTFVESMGHKLTPTERQLIAPELGDEVVMRRLCILLALKQAYIHAIGQPPGFDWARLEFDVPGEKARGDGHPLQGWEFRIFKASLGVARRDMLVEEHYQCVCAFFRGTKDSTFIWHESAKDLESWVQFINIDQMVKTASLVLLCPPIYVLPSPVYSFASSSIRPESWLRSSPKASLCPHEYALCRYMYRLNA</sequence>
<accession>A0A8H7D716</accession>
<dbReference type="Proteomes" id="UP000623467">
    <property type="component" value="Unassembled WGS sequence"/>
</dbReference>
<dbReference type="Gene3D" id="3.90.470.20">
    <property type="entry name" value="4'-phosphopantetheinyl transferase domain"/>
    <property type="match status" value="1"/>
</dbReference>
<reference evidence="1" key="1">
    <citation type="submission" date="2020-05" db="EMBL/GenBank/DDBJ databases">
        <title>Mycena genomes resolve the evolution of fungal bioluminescence.</title>
        <authorList>
            <person name="Tsai I.J."/>
        </authorList>
    </citation>
    <scope>NUCLEOTIDE SEQUENCE</scope>
    <source>
        <strain evidence="1">160909Yilan</strain>
    </source>
</reference>
<comment type="caution">
    <text evidence="1">The sequence shown here is derived from an EMBL/GenBank/DDBJ whole genome shotgun (WGS) entry which is preliminary data.</text>
</comment>
<name>A0A8H7D716_9AGAR</name>
<organism evidence="1 2">
    <name type="scientific">Mycena sanguinolenta</name>
    <dbReference type="NCBI Taxonomy" id="230812"/>
    <lineage>
        <taxon>Eukaryota</taxon>
        <taxon>Fungi</taxon>
        <taxon>Dikarya</taxon>
        <taxon>Basidiomycota</taxon>
        <taxon>Agaricomycotina</taxon>
        <taxon>Agaricomycetes</taxon>
        <taxon>Agaricomycetidae</taxon>
        <taxon>Agaricales</taxon>
        <taxon>Marasmiineae</taxon>
        <taxon>Mycenaceae</taxon>
        <taxon>Mycena</taxon>
    </lineage>
</organism>
<protein>
    <submittedName>
        <fullName evidence="1">Uncharacterized protein</fullName>
    </submittedName>
</protein>
<dbReference type="AlphaFoldDB" id="A0A8H7D716"/>
<dbReference type="OrthoDB" id="26719at2759"/>
<dbReference type="InterPro" id="IPR037143">
    <property type="entry name" value="4-PPantetheinyl_Trfase_dom_sf"/>
</dbReference>
<evidence type="ECO:0000313" key="2">
    <source>
        <dbReference type="Proteomes" id="UP000623467"/>
    </source>
</evidence>
<keyword evidence="2" id="KW-1185">Reference proteome</keyword>
<evidence type="ECO:0000313" key="1">
    <source>
        <dbReference type="EMBL" id="KAF7361226.1"/>
    </source>
</evidence>
<dbReference type="GO" id="GO:0008897">
    <property type="term" value="F:holo-[acyl-carrier-protein] synthase activity"/>
    <property type="evidence" value="ECO:0007669"/>
    <property type="project" value="InterPro"/>
</dbReference>
<gene>
    <name evidence="1" type="ORF">MSAN_01154700</name>
</gene>
<dbReference type="EMBL" id="JACAZH010000008">
    <property type="protein sequence ID" value="KAF7361226.1"/>
    <property type="molecule type" value="Genomic_DNA"/>
</dbReference>
<dbReference type="GO" id="GO:0000287">
    <property type="term" value="F:magnesium ion binding"/>
    <property type="evidence" value="ECO:0007669"/>
    <property type="project" value="InterPro"/>
</dbReference>